<dbReference type="Proteomes" id="UP000240728">
    <property type="component" value="Unassembled WGS sequence"/>
</dbReference>
<accession>A0AAX0YX68</accession>
<sequence length="105" mass="12656">MRLLLLSIIFILLVKSEYTDREVKSLIIDRDNILMINKSNTASLKRLVDQKRENNNLLRQREQRKVKQQGELIVTTESLHNLLYKDKKYQTRWPDDVISWLQQPY</sequence>
<reference evidence="1 2" key="1">
    <citation type="submission" date="2018-01" db="EMBL/GenBank/DDBJ databases">
        <title>Whole genome sequencing of Histamine producing bacteria.</title>
        <authorList>
            <person name="Butler K."/>
        </authorList>
    </citation>
    <scope>NUCLEOTIDE SEQUENCE [LARGE SCALE GENOMIC DNA]</scope>
    <source>
        <strain evidence="1 2">A1-4</strain>
    </source>
</reference>
<keyword evidence="2" id="KW-1185">Reference proteome</keyword>
<organism evidence="1 2">
    <name type="scientific">Photobacterium kishitanii</name>
    <dbReference type="NCBI Taxonomy" id="318456"/>
    <lineage>
        <taxon>Bacteria</taxon>
        <taxon>Pseudomonadati</taxon>
        <taxon>Pseudomonadota</taxon>
        <taxon>Gammaproteobacteria</taxon>
        <taxon>Vibrionales</taxon>
        <taxon>Vibrionaceae</taxon>
        <taxon>Photobacterium</taxon>
    </lineage>
</organism>
<gene>
    <name evidence="1" type="ORF">C0W53_06310</name>
</gene>
<name>A0AAX0YX68_9GAMM</name>
<protein>
    <submittedName>
        <fullName evidence="1">Uncharacterized protein</fullName>
    </submittedName>
</protein>
<dbReference type="EMBL" id="PYOZ01000003">
    <property type="protein sequence ID" value="PSX45630.1"/>
    <property type="molecule type" value="Genomic_DNA"/>
</dbReference>
<comment type="caution">
    <text evidence="1">The sequence shown here is derived from an EMBL/GenBank/DDBJ whole genome shotgun (WGS) entry which is preliminary data.</text>
</comment>
<dbReference type="AlphaFoldDB" id="A0AAX0YX68"/>
<proteinExistence type="predicted"/>
<evidence type="ECO:0000313" key="1">
    <source>
        <dbReference type="EMBL" id="PSX45630.1"/>
    </source>
</evidence>
<dbReference type="RefSeq" id="WP_045042976.1">
    <property type="nucleotide sequence ID" value="NZ_JZSP01000026.1"/>
</dbReference>
<evidence type="ECO:0000313" key="2">
    <source>
        <dbReference type="Proteomes" id="UP000240728"/>
    </source>
</evidence>